<evidence type="ECO:0000313" key="2">
    <source>
        <dbReference type="EMBL" id="MFB9469446.1"/>
    </source>
</evidence>
<organism evidence="2 3">
    <name type="scientific">Nonomuraea salmonea</name>
    <dbReference type="NCBI Taxonomy" id="46181"/>
    <lineage>
        <taxon>Bacteria</taxon>
        <taxon>Bacillati</taxon>
        <taxon>Actinomycetota</taxon>
        <taxon>Actinomycetes</taxon>
        <taxon>Streptosporangiales</taxon>
        <taxon>Streptosporangiaceae</taxon>
        <taxon>Nonomuraea</taxon>
    </lineage>
</organism>
<feature type="signal peptide" evidence="1">
    <location>
        <begin position="1"/>
        <end position="26"/>
    </location>
</feature>
<comment type="caution">
    <text evidence="2">The sequence shown here is derived from an EMBL/GenBank/DDBJ whole genome shotgun (WGS) entry which is preliminary data.</text>
</comment>
<protein>
    <submittedName>
        <fullName evidence="2">Uncharacterized protein</fullName>
    </submittedName>
</protein>
<evidence type="ECO:0000256" key="1">
    <source>
        <dbReference type="SAM" id="SignalP"/>
    </source>
</evidence>
<evidence type="ECO:0000313" key="3">
    <source>
        <dbReference type="Proteomes" id="UP001589568"/>
    </source>
</evidence>
<dbReference type="Proteomes" id="UP001589568">
    <property type="component" value="Unassembled WGS sequence"/>
</dbReference>
<keyword evidence="3" id="KW-1185">Reference proteome</keyword>
<dbReference type="RefSeq" id="WP_345407225.1">
    <property type="nucleotide sequence ID" value="NZ_BAAAXS010000001.1"/>
</dbReference>
<reference evidence="2 3" key="1">
    <citation type="submission" date="2024-09" db="EMBL/GenBank/DDBJ databases">
        <authorList>
            <person name="Sun Q."/>
            <person name="Mori K."/>
        </authorList>
    </citation>
    <scope>NUCLEOTIDE SEQUENCE [LARGE SCALE GENOMIC DNA]</scope>
    <source>
        <strain evidence="2 3">JCM 3324</strain>
    </source>
</reference>
<feature type="chain" id="PRO_5046909042" evidence="1">
    <location>
        <begin position="27"/>
        <end position="82"/>
    </location>
</feature>
<name>A0ABV5NGR2_9ACTN</name>
<gene>
    <name evidence="2" type="ORF">ACFFR3_08000</name>
</gene>
<keyword evidence="1" id="KW-0732">Signal</keyword>
<dbReference type="EMBL" id="JBHMCF010000008">
    <property type="protein sequence ID" value="MFB9469446.1"/>
    <property type="molecule type" value="Genomic_DNA"/>
</dbReference>
<proteinExistence type="predicted"/>
<sequence length="82" mass="8859">MVKRLLIAMAVASSALVISSPVTAQAATGTDADCTAVAQSAAPGNAAAKCRWKTIYGDWCKQCYKHGKWRTEYCNEEDDDDE</sequence>
<accession>A0ABV5NGR2</accession>